<dbReference type="AlphaFoldDB" id="D3L7N6"/>
<dbReference type="GeneID" id="75065204"/>
<evidence type="ECO:0000313" key="2">
    <source>
        <dbReference type="Proteomes" id="UP000003075"/>
    </source>
</evidence>
<accession>D3L7N6</accession>
<dbReference type="EMBL" id="ACSE01000004">
    <property type="protein sequence ID" value="EFD89136.1"/>
    <property type="molecule type" value="Genomic_DNA"/>
</dbReference>
<protein>
    <submittedName>
        <fullName evidence="1">Uncharacterized protein</fullName>
    </submittedName>
</protein>
<evidence type="ECO:0000313" key="1">
    <source>
        <dbReference type="EMBL" id="EFD89136.1"/>
    </source>
</evidence>
<reference evidence="1 2" key="1">
    <citation type="journal article" date="2010" name="Appl. Microbiol. Biotechnol.">
        <title>Genotypic diversity in Oenococcus oeni by high-density microarray comparative genome hybridization and whole genome sequencing.</title>
        <authorList>
            <person name="Borneman A.R."/>
            <person name="Bartowsky E.J."/>
            <person name="McCarthy J."/>
            <person name="Chambers P.J."/>
        </authorList>
    </citation>
    <scope>NUCLEOTIDE SEQUENCE [LARGE SCALE GENOMIC DNA]</scope>
    <source>
        <strain evidence="1 2">AWRIB429</strain>
    </source>
</reference>
<dbReference type="RefSeq" id="WP_002818210.1">
    <property type="nucleotide sequence ID" value="NZ_ACSE01000004.1"/>
</dbReference>
<sequence length="289" mass="30851">MKRRIVHNFVITFVTVFLLLGFGALNNCQPTSGTVFAKEQAVKVIKLHITGKHTRKFTVVTNSAGKATVSGRIQGDKRVFFKQYKGGYKKFSVRANKKGHFKKVIKLQKAVNKVAYAIDSNKVNKLIKKHPRKYVSKTIVHLTIKCSSASQASQKAASQASSSAKAASIASSKASSEAAESSSRAAVISSSQAAARAAASSSAAAAQAAAQRSASQAASQRNAQANQAAANNTGEQEYVDANGNGLIKGSVDHIYHVPGSTYYNRTKNVVQWFKTVSDAVKAGYRAPLR</sequence>
<dbReference type="OrthoDB" id="9763643at2"/>
<proteinExistence type="predicted"/>
<comment type="caution">
    <text evidence="1">The sequence shown here is derived from an EMBL/GenBank/DDBJ whole genome shotgun (WGS) entry which is preliminary data.</text>
</comment>
<dbReference type="Proteomes" id="UP000003075">
    <property type="component" value="Unassembled WGS sequence"/>
</dbReference>
<gene>
    <name evidence="1" type="ORF">AWRIB429_0366</name>
</gene>
<name>D3L7N6_OENOE</name>
<organism evidence="1 2">
    <name type="scientific">Oenococcus oeni AWRIB429</name>
    <dbReference type="NCBI Taxonomy" id="655225"/>
    <lineage>
        <taxon>Bacteria</taxon>
        <taxon>Bacillati</taxon>
        <taxon>Bacillota</taxon>
        <taxon>Bacilli</taxon>
        <taxon>Lactobacillales</taxon>
        <taxon>Lactobacillaceae</taxon>
        <taxon>Oenococcus</taxon>
    </lineage>
</organism>